<name>A6DLE0_9BACT</name>
<dbReference type="Gene3D" id="2.70.98.10">
    <property type="match status" value="1"/>
</dbReference>
<organism evidence="9 10">
    <name type="scientific">Lentisphaera araneosa HTCC2155</name>
    <dbReference type="NCBI Taxonomy" id="313628"/>
    <lineage>
        <taxon>Bacteria</taxon>
        <taxon>Pseudomonadati</taxon>
        <taxon>Lentisphaerota</taxon>
        <taxon>Lentisphaeria</taxon>
        <taxon>Lentisphaerales</taxon>
        <taxon>Lentisphaeraceae</taxon>
        <taxon>Lentisphaera</taxon>
    </lineage>
</organism>
<dbReference type="Gene3D" id="3.20.20.80">
    <property type="entry name" value="Glycosidases"/>
    <property type="match status" value="1"/>
</dbReference>
<dbReference type="GO" id="GO:0005990">
    <property type="term" value="P:lactose catabolic process"/>
    <property type="evidence" value="ECO:0007669"/>
    <property type="project" value="TreeGrafter"/>
</dbReference>
<dbReference type="SUPFAM" id="SSF49303">
    <property type="entry name" value="beta-Galactosidase/glucuronidase domain"/>
    <property type="match status" value="2"/>
</dbReference>
<dbReference type="Gene3D" id="2.60.120.260">
    <property type="entry name" value="Galactose-binding domain-like"/>
    <property type="match status" value="1"/>
</dbReference>
<evidence type="ECO:0000256" key="6">
    <source>
        <dbReference type="ARBA" id="ARBA00032230"/>
    </source>
</evidence>
<dbReference type="InterPro" id="IPR006102">
    <property type="entry name" value="Ig-like_GH2"/>
</dbReference>
<comment type="similarity">
    <text evidence="2 7">Belongs to the glycosyl hydrolase 2 family.</text>
</comment>
<protein>
    <recommendedName>
        <fullName evidence="3 7">Beta-galactosidase</fullName>
        <ecNumber evidence="3 7">3.2.1.23</ecNumber>
    </recommendedName>
    <alternativeName>
        <fullName evidence="6 7">Lactase</fullName>
    </alternativeName>
</protein>
<dbReference type="PRINTS" id="PR00132">
    <property type="entry name" value="GLHYDRLASE2"/>
</dbReference>
<evidence type="ECO:0000313" key="9">
    <source>
        <dbReference type="EMBL" id="EDM27395.1"/>
    </source>
</evidence>
<dbReference type="Proteomes" id="UP000004947">
    <property type="component" value="Unassembled WGS sequence"/>
</dbReference>
<dbReference type="FunFam" id="2.60.40.10:FF:000680">
    <property type="entry name" value="Beta-galactosidase"/>
    <property type="match status" value="1"/>
</dbReference>
<dbReference type="Pfam" id="PF02837">
    <property type="entry name" value="Glyco_hydro_2_N"/>
    <property type="match status" value="1"/>
</dbReference>
<accession>A6DLE0</accession>
<dbReference type="GO" id="GO:0009341">
    <property type="term" value="C:beta-galactosidase complex"/>
    <property type="evidence" value="ECO:0007669"/>
    <property type="project" value="InterPro"/>
</dbReference>
<dbReference type="GO" id="GO:0030246">
    <property type="term" value="F:carbohydrate binding"/>
    <property type="evidence" value="ECO:0007669"/>
    <property type="project" value="InterPro"/>
</dbReference>
<dbReference type="InterPro" id="IPR017853">
    <property type="entry name" value="GH"/>
</dbReference>
<dbReference type="InterPro" id="IPR014718">
    <property type="entry name" value="GH-type_carb-bd"/>
</dbReference>
<dbReference type="eggNOG" id="COG3250">
    <property type="taxonomic scope" value="Bacteria"/>
</dbReference>
<dbReference type="Pfam" id="PF00703">
    <property type="entry name" value="Glyco_hydro_2"/>
    <property type="match status" value="1"/>
</dbReference>
<dbReference type="InterPro" id="IPR032312">
    <property type="entry name" value="LacZ_4"/>
</dbReference>
<dbReference type="EMBL" id="ABCK01000009">
    <property type="protein sequence ID" value="EDM27395.1"/>
    <property type="molecule type" value="Genomic_DNA"/>
</dbReference>
<dbReference type="SMART" id="SM01038">
    <property type="entry name" value="Bgal_small_N"/>
    <property type="match status" value="1"/>
</dbReference>
<evidence type="ECO:0000256" key="7">
    <source>
        <dbReference type="RuleBase" id="RU361154"/>
    </source>
</evidence>
<evidence type="ECO:0000256" key="3">
    <source>
        <dbReference type="ARBA" id="ARBA00012756"/>
    </source>
</evidence>
<dbReference type="SUPFAM" id="SSF51445">
    <property type="entry name" value="(Trans)glycosidases"/>
    <property type="match status" value="1"/>
</dbReference>
<feature type="domain" description="Beta galactosidase small chain/" evidence="8">
    <location>
        <begin position="747"/>
        <end position="1020"/>
    </location>
</feature>
<dbReference type="InterPro" id="IPR004199">
    <property type="entry name" value="B-gal_small/dom_5"/>
</dbReference>
<comment type="caution">
    <text evidence="9">The sequence shown here is derived from an EMBL/GenBank/DDBJ whole genome shotgun (WGS) entry which is preliminary data.</text>
</comment>
<keyword evidence="5 7" id="KW-0326">Glycosidase</keyword>
<dbReference type="PANTHER" id="PTHR46323">
    <property type="entry name" value="BETA-GALACTOSIDASE"/>
    <property type="match status" value="1"/>
</dbReference>
<dbReference type="Pfam" id="PF16353">
    <property type="entry name" value="LacZ_4"/>
    <property type="match status" value="1"/>
</dbReference>
<keyword evidence="4 7" id="KW-0378">Hydrolase</keyword>
<sequence>MFTALSSQIFALENWQDQQIIQINTEAPQATFTVYDNRDHALEMNDQKTINTKSLNGNWKFNWAKNPAERPKDFFKSEFDSSKWTSIPVPSNWQIQGHGQPLYTNIKYPFSIKNPPHIDNNDNPVGSYLTQFTVPNSFKGKNTHIQFAGVNSAFYLWINGQYVGYSQGSRTPAEFNISKYLKAGNNTLAAEVYRWGDGAFLEDQDFWRLSGIFRDVTLKSIPTEHIEDFTIITDLDQNYLNAELEVKVDIKQPEGASLDIELLDQNGKAVFLKVTHQASETIKFKKTIKNPAKWTAESPNLYKLLLTLKNKSGEVLQIIPQNIGFREVEIKNGIFLVNGQKIKLKGVNRHEHSPDNGQIVSRSEMLRDIKLFKENNINAVRTSHYPNVPEFYDLCDQYGIYVIDEANIETHEFGATSDKNILANDRTWEKAIIDRVNRMAERDKNHPSIVIWSLGNESGIGPNFVAAYDMLKAQYPHRPVHYEGGHKYKSPASDFYSRMYADEKWIGPKDRPSILCEYSHAMGNSNGNLSEYWDDNIYKNDRYTGAFIWDWMDQGIRQKTPEKFAKNIGVGPVKETFFAYGGWFENPYSNDGNFCMNGLIDSDWNPHPGLFAVKSVYSNIKVTAPKLNTGEIEILNRFDFTSLDKFVSANWSIEENGKVISSGKVDDLSIAPHQTKKVKLSLPKIERNAGSEYFLNISFKSTKDYTELVPAGHVLTSSQFKLFGQKPALNLSNEGEIKLVDSAKSLTLKGTEFEIKFDKKSGQLTTYNYKGKNLLADALEINFWRAFTDNDKIPTNSGKLKKVWRNATQKYEVKHFKVQQKSPGLVHVEITSFFPTVKTTVQSQYAISGNGKIQVKNDFDFSQTNPKIGAPHRLGMTIALPAEYDQISWFGRGPNATYSDRKLEHVGLYKSSVDEQWVDYSRPQENGNKVDMRWMSLLNTKGHGLKFLADQNFLSGGAKFYSTEAIENAKYSFELERSPNVIVNLDHAQLGVGGNDSWGSIALKPYQIKKQKYSYSFIISPIQ</sequence>
<dbReference type="Pfam" id="PF02836">
    <property type="entry name" value="Glyco_hydro_2_C"/>
    <property type="match status" value="1"/>
</dbReference>
<evidence type="ECO:0000256" key="2">
    <source>
        <dbReference type="ARBA" id="ARBA00007401"/>
    </source>
</evidence>
<dbReference type="InterPro" id="IPR006103">
    <property type="entry name" value="Glyco_hydro_2_cat"/>
</dbReference>
<dbReference type="PROSITE" id="PS00608">
    <property type="entry name" value="GLYCOSYL_HYDROL_F2_2"/>
    <property type="match status" value="1"/>
</dbReference>
<dbReference type="SUPFAM" id="SSF49785">
    <property type="entry name" value="Galactose-binding domain-like"/>
    <property type="match status" value="1"/>
</dbReference>
<gene>
    <name evidence="9" type="ORF">LNTAR_04766</name>
</gene>
<dbReference type="InterPro" id="IPR023230">
    <property type="entry name" value="Glyco_hydro_2_CS"/>
</dbReference>
<comment type="catalytic activity">
    <reaction evidence="1 7">
        <text>Hydrolysis of terminal non-reducing beta-D-galactose residues in beta-D-galactosides.</text>
        <dbReference type="EC" id="3.2.1.23"/>
    </reaction>
</comment>
<evidence type="ECO:0000256" key="5">
    <source>
        <dbReference type="ARBA" id="ARBA00023295"/>
    </source>
</evidence>
<dbReference type="PANTHER" id="PTHR46323:SF2">
    <property type="entry name" value="BETA-GALACTOSIDASE"/>
    <property type="match status" value="1"/>
</dbReference>
<dbReference type="InterPro" id="IPR008979">
    <property type="entry name" value="Galactose-bd-like_sf"/>
</dbReference>
<dbReference type="Gene3D" id="2.60.40.10">
    <property type="entry name" value="Immunoglobulins"/>
    <property type="match status" value="2"/>
</dbReference>
<dbReference type="AlphaFoldDB" id="A6DLE0"/>
<evidence type="ECO:0000313" key="10">
    <source>
        <dbReference type="Proteomes" id="UP000004947"/>
    </source>
</evidence>
<dbReference type="InterPro" id="IPR050347">
    <property type="entry name" value="Bact_Beta-galactosidase"/>
</dbReference>
<dbReference type="GO" id="GO:0004565">
    <property type="term" value="F:beta-galactosidase activity"/>
    <property type="evidence" value="ECO:0007669"/>
    <property type="project" value="UniProtKB-EC"/>
</dbReference>
<evidence type="ECO:0000256" key="4">
    <source>
        <dbReference type="ARBA" id="ARBA00022801"/>
    </source>
</evidence>
<dbReference type="InterPro" id="IPR023232">
    <property type="entry name" value="Glyco_hydro_2_AS"/>
</dbReference>
<proteinExistence type="inferred from homology"/>
<dbReference type="SUPFAM" id="SSF74650">
    <property type="entry name" value="Galactose mutarotase-like"/>
    <property type="match status" value="1"/>
</dbReference>
<keyword evidence="10" id="KW-1185">Reference proteome</keyword>
<dbReference type="InterPro" id="IPR036156">
    <property type="entry name" value="Beta-gal/glucu_dom_sf"/>
</dbReference>
<dbReference type="PROSITE" id="PS00719">
    <property type="entry name" value="GLYCOSYL_HYDROL_F2_1"/>
    <property type="match status" value="1"/>
</dbReference>
<dbReference type="Pfam" id="PF02929">
    <property type="entry name" value="Bgal_small_N"/>
    <property type="match status" value="1"/>
</dbReference>
<dbReference type="STRING" id="313628.LNTAR_04766"/>
<reference evidence="9 10" key="1">
    <citation type="journal article" date="2010" name="J. Bacteriol.">
        <title>Genome sequence of Lentisphaera araneosa HTCC2155T, the type species of the order Lentisphaerales in the phylum Lentisphaerae.</title>
        <authorList>
            <person name="Thrash J.C."/>
            <person name="Cho J.C."/>
            <person name="Vergin K.L."/>
            <person name="Morris R.M."/>
            <person name="Giovannoni S.J."/>
        </authorList>
    </citation>
    <scope>NUCLEOTIDE SEQUENCE [LARGE SCALE GENOMIC DNA]</scope>
    <source>
        <strain evidence="9 10">HTCC2155</strain>
    </source>
</reference>
<evidence type="ECO:0000259" key="8">
    <source>
        <dbReference type="SMART" id="SM01038"/>
    </source>
</evidence>
<dbReference type="InterPro" id="IPR006101">
    <property type="entry name" value="Glyco_hydro_2"/>
</dbReference>
<dbReference type="InterPro" id="IPR013783">
    <property type="entry name" value="Ig-like_fold"/>
</dbReference>
<dbReference type="InterPro" id="IPR006104">
    <property type="entry name" value="Glyco_hydro_2_N"/>
</dbReference>
<dbReference type="EC" id="3.2.1.23" evidence="3 7"/>
<dbReference type="InterPro" id="IPR011013">
    <property type="entry name" value="Gal_mutarotase_sf_dom"/>
</dbReference>
<evidence type="ECO:0000256" key="1">
    <source>
        <dbReference type="ARBA" id="ARBA00001412"/>
    </source>
</evidence>